<feature type="chain" id="PRO_5032554390" description="Lipoprotein" evidence="1">
    <location>
        <begin position="20"/>
        <end position="136"/>
    </location>
</feature>
<dbReference type="RefSeq" id="WP_129971459.1">
    <property type="nucleotide sequence ID" value="NZ_JACCEW010000008.1"/>
</dbReference>
<evidence type="ECO:0000313" key="3">
    <source>
        <dbReference type="Proteomes" id="UP000580517"/>
    </source>
</evidence>
<comment type="caution">
    <text evidence="2">The sequence shown here is derived from an EMBL/GenBank/DDBJ whole genome shotgun (WGS) entry which is preliminary data.</text>
</comment>
<evidence type="ECO:0000313" key="2">
    <source>
        <dbReference type="EMBL" id="NYT38860.1"/>
    </source>
</evidence>
<dbReference type="NCBIfam" id="NF046053">
    <property type="entry name" value="lipo_BPTD_2524"/>
    <property type="match status" value="1"/>
</dbReference>
<evidence type="ECO:0008006" key="4">
    <source>
        <dbReference type="Google" id="ProtNLM"/>
    </source>
</evidence>
<accession>A0A853FJE7</accession>
<proteinExistence type="predicted"/>
<protein>
    <recommendedName>
        <fullName evidence="4">Lipoprotein</fullName>
    </recommendedName>
</protein>
<evidence type="ECO:0000256" key="1">
    <source>
        <dbReference type="SAM" id="SignalP"/>
    </source>
</evidence>
<feature type="signal peptide" evidence="1">
    <location>
        <begin position="1"/>
        <end position="19"/>
    </location>
</feature>
<gene>
    <name evidence="2" type="ORF">H0A68_18450</name>
</gene>
<name>A0A853FJE7_9BURK</name>
<sequence>MRALVIVAALVLLGGCAPATLDGVRNLGPESAYTFTAPENYQAVYRTVLKQSRKCHESGLITAQIVVHGDLYQDIKAGTVSVELHGGLGVDVYQVIDIKAVDDDSSRVLAHYSVGSPSQKGDLLKRWVLDGEAACK</sequence>
<dbReference type="AlphaFoldDB" id="A0A853FJE7"/>
<keyword evidence="1" id="KW-0732">Signal</keyword>
<reference evidence="2 3" key="1">
    <citation type="submission" date="2020-07" db="EMBL/GenBank/DDBJ databases">
        <title>Taxonomic revisions and descriptions of new bacterial species based on genomic comparisons in the high-G+C-content subgroup of the family Alcaligenaceae.</title>
        <authorList>
            <person name="Szabo A."/>
            <person name="Felfoldi T."/>
        </authorList>
    </citation>
    <scope>NUCLEOTIDE SEQUENCE [LARGE SCALE GENOMIC DNA]</scope>
    <source>
        <strain evidence="2 3">DSM 25264</strain>
    </source>
</reference>
<dbReference type="EMBL" id="JACCEW010000008">
    <property type="protein sequence ID" value="NYT38860.1"/>
    <property type="molecule type" value="Genomic_DNA"/>
</dbReference>
<dbReference type="Proteomes" id="UP000580517">
    <property type="component" value="Unassembled WGS sequence"/>
</dbReference>
<keyword evidence="3" id="KW-1185">Reference proteome</keyword>
<dbReference type="PROSITE" id="PS51257">
    <property type="entry name" value="PROKAR_LIPOPROTEIN"/>
    <property type="match status" value="1"/>
</dbReference>
<dbReference type="OrthoDB" id="9926089at2"/>
<organism evidence="2 3">
    <name type="scientific">Allopusillimonas soli</name>
    <dbReference type="NCBI Taxonomy" id="659016"/>
    <lineage>
        <taxon>Bacteria</taxon>
        <taxon>Pseudomonadati</taxon>
        <taxon>Pseudomonadota</taxon>
        <taxon>Betaproteobacteria</taxon>
        <taxon>Burkholderiales</taxon>
        <taxon>Alcaligenaceae</taxon>
        <taxon>Allopusillimonas</taxon>
    </lineage>
</organism>